<comment type="similarity">
    <text evidence="1">Belongs to the 'phage' integrase family.</text>
</comment>
<dbReference type="InterPro" id="IPR013762">
    <property type="entry name" value="Integrase-like_cat_sf"/>
</dbReference>
<protein>
    <recommendedName>
        <fullName evidence="9">Tyr recombinase domain-containing protein</fullName>
    </recommendedName>
</protein>
<dbReference type="EMBL" id="AGYR01000082">
    <property type="protein sequence ID" value="ENZ05233.1"/>
    <property type="molecule type" value="Genomic_DNA"/>
</dbReference>
<reference evidence="7 8" key="1">
    <citation type="submission" date="2013-01" db="EMBL/GenBank/DDBJ databases">
        <title>The Genome Sequence of Clostridium clostridioforme 90A8.</title>
        <authorList>
            <consortium name="The Broad Institute Genome Sequencing Platform"/>
            <person name="Earl A."/>
            <person name="Ward D."/>
            <person name="Feldgarden M."/>
            <person name="Gevers D."/>
            <person name="Courvalin P."/>
            <person name="Lambert T."/>
            <person name="Walker B."/>
            <person name="Young S.K."/>
            <person name="Zeng Q."/>
            <person name="Gargeya S."/>
            <person name="Fitzgerald M."/>
            <person name="Haas B."/>
            <person name="Abouelleil A."/>
            <person name="Alvarado L."/>
            <person name="Arachchi H.M."/>
            <person name="Berlin A.M."/>
            <person name="Chapman S.B."/>
            <person name="Dewar J."/>
            <person name="Goldberg J."/>
            <person name="Griggs A."/>
            <person name="Gujja S."/>
            <person name="Hansen M."/>
            <person name="Howarth C."/>
            <person name="Imamovic A."/>
            <person name="Larimer J."/>
            <person name="McCowan C."/>
            <person name="Murphy C."/>
            <person name="Neiman D."/>
            <person name="Pearson M."/>
            <person name="Priest M."/>
            <person name="Roberts A."/>
            <person name="Saif S."/>
            <person name="Shea T."/>
            <person name="Sisk P."/>
            <person name="Sykes S."/>
            <person name="Wortman J."/>
            <person name="Nusbaum C."/>
            <person name="Birren B."/>
        </authorList>
    </citation>
    <scope>NUCLEOTIDE SEQUENCE [LARGE SCALE GENOMIC DNA]</scope>
    <source>
        <strain evidence="7 8">90A8</strain>
    </source>
</reference>
<dbReference type="Proteomes" id="UP000013085">
    <property type="component" value="Unassembled WGS sequence"/>
</dbReference>
<dbReference type="PATRIC" id="fig|999408.3.peg.6122"/>
<keyword evidence="2 4" id="KW-0238">DNA-binding</keyword>
<dbReference type="Gene3D" id="1.10.150.130">
    <property type="match status" value="1"/>
</dbReference>
<organism evidence="7 8">
    <name type="scientific">[Clostridium] clostridioforme 90A8</name>
    <dbReference type="NCBI Taxonomy" id="999408"/>
    <lineage>
        <taxon>Bacteria</taxon>
        <taxon>Bacillati</taxon>
        <taxon>Bacillota</taxon>
        <taxon>Clostridia</taxon>
        <taxon>Lachnospirales</taxon>
        <taxon>Lachnospiraceae</taxon>
        <taxon>Enterocloster</taxon>
    </lineage>
</organism>
<evidence type="ECO:0000259" key="6">
    <source>
        <dbReference type="PROSITE" id="PS51900"/>
    </source>
</evidence>
<name>A0A0E2H0Y4_9FIRM</name>
<dbReference type="InterPro" id="IPR010998">
    <property type="entry name" value="Integrase_recombinase_N"/>
</dbReference>
<dbReference type="GO" id="GO:0006310">
    <property type="term" value="P:DNA recombination"/>
    <property type="evidence" value="ECO:0007669"/>
    <property type="project" value="UniProtKB-KW"/>
</dbReference>
<evidence type="ECO:0000256" key="4">
    <source>
        <dbReference type="PROSITE-ProRule" id="PRU01248"/>
    </source>
</evidence>
<dbReference type="InterPro" id="IPR050090">
    <property type="entry name" value="Tyrosine_recombinase_XerCD"/>
</dbReference>
<evidence type="ECO:0008006" key="9">
    <source>
        <dbReference type="Google" id="ProtNLM"/>
    </source>
</evidence>
<dbReference type="GO" id="GO:0015074">
    <property type="term" value="P:DNA integration"/>
    <property type="evidence" value="ECO:0007669"/>
    <property type="project" value="InterPro"/>
</dbReference>
<dbReference type="PROSITE" id="PS51900">
    <property type="entry name" value="CB"/>
    <property type="match status" value="1"/>
</dbReference>
<dbReference type="PANTHER" id="PTHR30349">
    <property type="entry name" value="PHAGE INTEGRASE-RELATED"/>
    <property type="match status" value="1"/>
</dbReference>
<comment type="caution">
    <text evidence="7">The sequence shown here is derived from an EMBL/GenBank/DDBJ whole genome shotgun (WGS) entry which is preliminary data.</text>
</comment>
<dbReference type="PANTHER" id="PTHR30349:SF41">
    <property type="entry name" value="INTEGRASE_RECOMBINASE PROTEIN MJ0367-RELATED"/>
    <property type="match status" value="1"/>
</dbReference>
<proteinExistence type="inferred from homology"/>
<feature type="domain" description="Tyr recombinase" evidence="5">
    <location>
        <begin position="108"/>
        <end position="315"/>
    </location>
</feature>
<dbReference type="PROSITE" id="PS51898">
    <property type="entry name" value="TYR_RECOMBINASE"/>
    <property type="match status" value="1"/>
</dbReference>
<dbReference type="Pfam" id="PF00589">
    <property type="entry name" value="Phage_integrase"/>
    <property type="match status" value="1"/>
</dbReference>
<feature type="domain" description="Core-binding (CB)" evidence="6">
    <location>
        <begin position="1"/>
        <end position="90"/>
    </location>
</feature>
<evidence type="ECO:0000256" key="3">
    <source>
        <dbReference type="ARBA" id="ARBA00023172"/>
    </source>
</evidence>
<accession>A0A0E2H0Y4</accession>
<evidence type="ECO:0000313" key="8">
    <source>
        <dbReference type="Proteomes" id="UP000013085"/>
    </source>
</evidence>
<sequence length="333" mass="38346">MESVIKEFRSIFKQDFADYIETNQGTISNDTLRNTRSVLLTFDSLLAKENTGEISEAIVNQWIKRLHQVNAPKTVSDKVSYLRKFLRYLQYKGYVVFMPDCPKTSDSYMPYVFSEEEIQILLSSADQWCDRHKNSKTRQADMEFCMLLRMLLGCGFRLGEPLTAKVKDVNFSSGIILIRHAKNNKQRAIPMNETLTEMLERYCIAMGIKAEPESYLFPSPVKEGAAASKGIFDLRFRNLLMETGLYVPGKAHSRGQCLHCFRHYFAIHSFAQAEKNGRSTDDSVPFLSVYLGHHDMDETEKYLKFNGDMFPEYMGLFKDYATGVFTEAAYEEK</sequence>
<dbReference type="Gene3D" id="1.10.443.10">
    <property type="entry name" value="Intergrase catalytic core"/>
    <property type="match status" value="1"/>
</dbReference>
<evidence type="ECO:0000256" key="2">
    <source>
        <dbReference type="ARBA" id="ARBA00023125"/>
    </source>
</evidence>
<dbReference type="GO" id="GO:0003677">
    <property type="term" value="F:DNA binding"/>
    <property type="evidence" value="ECO:0007669"/>
    <property type="project" value="UniProtKB-UniRule"/>
</dbReference>
<dbReference type="SUPFAM" id="SSF56349">
    <property type="entry name" value="DNA breaking-rejoining enzymes"/>
    <property type="match status" value="1"/>
</dbReference>
<evidence type="ECO:0000259" key="5">
    <source>
        <dbReference type="PROSITE" id="PS51898"/>
    </source>
</evidence>
<dbReference type="HOGENOM" id="CLU_027562_10_1_9"/>
<dbReference type="InterPro" id="IPR002104">
    <property type="entry name" value="Integrase_catalytic"/>
</dbReference>
<dbReference type="InterPro" id="IPR044068">
    <property type="entry name" value="CB"/>
</dbReference>
<evidence type="ECO:0000256" key="1">
    <source>
        <dbReference type="ARBA" id="ARBA00008857"/>
    </source>
</evidence>
<keyword evidence="3" id="KW-0233">DNA recombination</keyword>
<gene>
    <name evidence="7" type="ORF">HMPREF1090_05713</name>
</gene>
<evidence type="ECO:0000313" key="7">
    <source>
        <dbReference type="EMBL" id="ENZ05233.1"/>
    </source>
</evidence>
<dbReference type="InterPro" id="IPR011010">
    <property type="entry name" value="DNA_brk_join_enz"/>
</dbReference>
<dbReference type="AlphaFoldDB" id="A0A0E2H0Y4"/>